<proteinExistence type="predicted"/>
<dbReference type="Proteomes" id="UP000445000">
    <property type="component" value="Unassembled WGS sequence"/>
</dbReference>
<dbReference type="RefSeq" id="WP_161813964.1">
    <property type="nucleotide sequence ID" value="NZ_BLJN01000004.1"/>
</dbReference>
<evidence type="ECO:0000313" key="1">
    <source>
        <dbReference type="EMBL" id="GFE82309.1"/>
    </source>
</evidence>
<name>A0A829YGC2_9GAMM</name>
<comment type="caution">
    <text evidence="1">The sequence shown here is derived from an EMBL/GenBank/DDBJ whole genome shotgun (WGS) entry which is preliminary data.</text>
</comment>
<keyword evidence="2" id="KW-1185">Reference proteome</keyword>
<sequence>MIAVIEAPKGSTGSTPAHHVRTLLHIERHTASLPSLNYARSPALRVRARLSIYRAFVGDISAAVSDRTAAPR</sequence>
<gene>
    <name evidence="1" type="ORF">GCM10011487_43090</name>
</gene>
<dbReference type="EMBL" id="BLJN01000004">
    <property type="protein sequence ID" value="GFE82309.1"/>
    <property type="molecule type" value="Genomic_DNA"/>
</dbReference>
<dbReference type="AlphaFoldDB" id="A0A829YGC2"/>
<protein>
    <submittedName>
        <fullName evidence="1">Uncharacterized protein</fullName>
    </submittedName>
</protein>
<organism evidence="1 2">
    <name type="scientific">Steroidobacter agaridevorans</name>
    <dbReference type="NCBI Taxonomy" id="2695856"/>
    <lineage>
        <taxon>Bacteria</taxon>
        <taxon>Pseudomonadati</taxon>
        <taxon>Pseudomonadota</taxon>
        <taxon>Gammaproteobacteria</taxon>
        <taxon>Steroidobacterales</taxon>
        <taxon>Steroidobacteraceae</taxon>
        <taxon>Steroidobacter</taxon>
    </lineage>
</organism>
<accession>A0A829YGC2</accession>
<reference evidence="2" key="1">
    <citation type="submission" date="2020-01" db="EMBL/GenBank/DDBJ databases">
        <title>'Steroidobacter agaridevorans' sp. nov., agar-degrading bacteria isolated from rhizosphere soils.</title>
        <authorList>
            <person name="Ikenaga M."/>
            <person name="Kataoka M."/>
            <person name="Murouchi A."/>
            <person name="Katsuragi S."/>
            <person name="Sakai M."/>
        </authorList>
    </citation>
    <scope>NUCLEOTIDE SEQUENCE [LARGE SCALE GENOMIC DNA]</scope>
    <source>
        <strain evidence="2">YU21-B</strain>
    </source>
</reference>
<evidence type="ECO:0000313" key="2">
    <source>
        <dbReference type="Proteomes" id="UP000445000"/>
    </source>
</evidence>